<dbReference type="Pfam" id="PF00069">
    <property type="entry name" value="Pkinase"/>
    <property type="match status" value="1"/>
</dbReference>
<dbReference type="GO" id="GO:0005813">
    <property type="term" value="C:centrosome"/>
    <property type="evidence" value="ECO:0007669"/>
    <property type="project" value="UniProtKB-SubCell"/>
</dbReference>
<sequence length="487" mass="54874">MAFSGCIYCGCSLSAVTVFWGLALLRARAWPQSWCGAGSAVIQSCFPEQLTELAEFVPESGLNTDGSSRAGQCGCVGCFSAGRGGVPQLPHQVCLRCVHSPVPDDHLTWDHTVAPALECLSCLLGSSLHLLQVLVPFLKGIRLSFPIAVLGWPETSPLSFASAEPRGRVWHDTMEGQHNHPHHLGDQNNPLCKLPGQEFQHDPQRHLTSYPYRCTLADFQIEKKIGRGQFSEVYRATCLLDRKPVALKKVQIFEMMDAKARQDCIKEIDLLKQLNHPNIIKYLDSFIEDNELNIVLELADAGDLSQMIKYFKKQKRLIPERTVWKYFVQLCSAVEHMHSRRVMHRDIKPANVFITATGVVKLGDLGLGRFFSSKTTAAHSLVGTPYYMSPERIHENGYNFKSDIWSLGCLLYEMAALQSPFYGDKMNLFSLCQKIEQCDYPPLPAEHYSEKLRELVSMCIYPDPDQRPDISYVHQIAKQMHVWTSST</sequence>
<evidence type="ECO:0000256" key="2">
    <source>
        <dbReference type="ARBA" id="ARBA00004300"/>
    </source>
</evidence>
<dbReference type="PROSITE" id="PS50011">
    <property type="entry name" value="PROTEIN_KINASE_DOM"/>
    <property type="match status" value="1"/>
</dbReference>
<dbReference type="PROSITE" id="PS00108">
    <property type="entry name" value="PROTEIN_KINASE_ST"/>
    <property type="match status" value="1"/>
</dbReference>
<evidence type="ECO:0000256" key="7">
    <source>
        <dbReference type="ARBA" id="ARBA00022679"/>
    </source>
</evidence>
<evidence type="ECO:0000256" key="5">
    <source>
        <dbReference type="ARBA" id="ARBA00022490"/>
    </source>
</evidence>
<keyword evidence="11 15" id="KW-0067">ATP-binding</keyword>
<dbReference type="PROSITE" id="PS00107">
    <property type="entry name" value="PROTEIN_KINASE_ATP"/>
    <property type="match status" value="1"/>
</dbReference>
<evidence type="ECO:0000256" key="4">
    <source>
        <dbReference type="ARBA" id="ARBA00010886"/>
    </source>
</evidence>
<dbReference type="FunFam" id="3.30.200.20:FF:000240">
    <property type="entry name" value="Serine/threonine-protein kinase Nek7"/>
    <property type="match status" value="1"/>
</dbReference>
<dbReference type="SUPFAM" id="SSF56112">
    <property type="entry name" value="Protein kinase-like (PK-like)"/>
    <property type="match status" value="1"/>
</dbReference>
<dbReference type="InterPro" id="IPR017441">
    <property type="entry name" value="Protein_kinase_ATP_BS"/>
</dbReference>
<feature type="binding site" evidence="15">
    <location>
        <position position="248"/>
    </location>
    <ligand>
        <name>ATP</name>
        <dbReference type="ChEBI" id="CHEBI:30616"/>
    </ligand>
</feature>
<keyword evidence="8" id="KW-0479">Metal-binding</keyword>
<keyword evidence="12" id="KW-0460">Magnesium</keyword>
<evidence type="ECO:0000256" key="15">
    <source>
        <dbReference type="PROSITE-ProRule" id="PRU10141"/>
    </source>
</evidence>
<evidence type="ECO:0000256" key="6">
    <source>
        <dbReference type="ARBA" id="ARBA00022527"/>
    </source>
</evidence>
<dbReference type="Gene3D" id="3.30.200.20">
    <property type="entry name" value="Phosphorylase Kinase, domain 1"/>
    <property type="match status" value="1"/>
</dbReference>
<evidence type="ECO:0000256" key="10">
    <source>
        <dbReference type="ARBA" id="ARBA00022777"/>
    </source>
</evidence>
<dbReference type="GO" id="GO:0004674">
    <property type="term" value="F:protein serine/threonine kinase activity"/>
    <property type="evidence" value="ECO:0007669"/>
    <property type="project" value="UniProtKB-KW"/>
</dbReference>
<evidence type="ECO:0000313" key="18">
    <source>
        <dbReference type="Ensembl" id="ENSZALP00000013227.1"/>
    </source>
</evidence>
<dbReference type="Ensembl" id="ENSZALT00000018049.1">
    <property type="protein sequence ID" value="ENSZALP00000013227.1"/>
    <property type="gene ID" value="ENSZALG00000011030.1"/>
</dbReference>
<evidence type="ECO:0000256" key="8">
    <source>
        <dbReference type="ARBA" id="ARBA00022723"/>
    </source>
</evidence>
<dbReference type="PANTHER" id="PTHR43289">
    <property type="entry name" value="MITOGEN-ACTIVATED PROTEIN KINASE KINASE KINASE 20-RELATED"/>
    <property type="match status" value="1"/>
</dbReference>
<evidence type="ECO:0000256" key="14">
    <source>
        <dbReference type="ARBA" id="ARBA00039067"/>
    </source>
</evidence>
<dbReference type="GO" id="GO:0005524">
    <property type="term" value="F:ATP binding"/>
    <property type="evidence" value="ECO:0007669"/>
    <property type="project" value="UniProtKB-UniRule"/>
</dbReference>
<dbReference type="InterPro" id="IPR011009">
    <property type="entry name" value="Kinase-like_dom_sf"/>
</dbReference>
<comment type="subcellular location">
    <subcellularLocation>
        <location evidence="2">Cytoplasm</location>
        <location evidence="2">Cytoskeleton</location>
        <location evidence="2">Microtubule organizing center</location>
        <location evidence="2">Centrosome</location>
    </subcellularLocation>
    <subcellularLocation>
        <location evidence="3">Cytoplasm</location>
        <location evidence="3">Cytoskeleton</location>
        <location evidence="3">Spindle pole</location>
    </subcellularLocation>
</comment>
<evidence type="ECO:0000256" key="11">
    <source>
        <dbReference type="ARBA" id="ARBA00022840"/>
    </source>
</evidence>
<comment type="similarity">
    <text evidence="4">Belongs to the protein kinase superfamily. NEK Ser/Thr protein kinase family. NIMA subfamily.</text>
</comment>
<dbReference type="GO" id="GO:0043123">
    <property type="term" value="P:positive regulation of canonical NF-kappaB signal transduction"/>
    <property type="evidence" value="ECO:0007669"/>
    <property type="project" value="TreeGrafter"/>
</dbReference>
<dbReference type="PRINTS" id="PR00109">
    <property type="entry name" value="TYRKINASE"/>
</dbReference>
<dbReference type="AlphaFoldDB" id="A0A8D2MXA6"/>
<evidence type="ECO:0000256" key="12">
    <source>
        <dbReference type="ARBA" id="ARBA00022842"/>
    </source>
</evidence>
<dbReference type="InterPro" id="IPR001245">
    <property type="entry name" value="Ser-Thr/Tyr_kinase_cat_dom"/>
</dbReference>
<dbReference type="PANTHER" id="PTHR43289:SF13">
    <property type="entry name" value="MITOGEN-ACTIVATED PROTEIN KINASE KINASE KINASE 20-RELATED"/>
    <property type="match status" value="1"/>
</dbReference>
<protein>
    <recommendedName>
        <fullName evidence="14">NEK6-subfamily protein kinase</fullName>
        <ecNumber evidence="14">2.7.11.34</ecNumber>
    </recommendedName>
</protein>
<reference evidence="18" key="2">
    <citation type="submission" date="2025-09" db="UniProtKB">
        <authorList>
            <consortium name="Ensembl"/>
        </authorList>
    </citation>
    <scope>IDENTIFICATION</scope>
</reference>
<evidence type="ECO:0000259" key="17">
    <source>
        <dbReference type="PROSITE" id="PS50011"/>
    </source>
</evidence>
<dbReference type="SMART" id="SM00220">
    <property type="entry name" value="S_TKc"/>
    <property type="match status" value="1"/>
</dbReference>
<dbReference type="EC" id="2.7.11.34" evidence="14"/>
<dbReference type="InterPro" id="IPR000719">
    <property type="entry name" value="Prot_kinase_dom"/>
</dbReference>
<dbReference type="FunFam" id="3.30.200.20:FF:000204">
    <property type="entry name" value="Serine/threonine-protein kinase Nek7"/>
    <property type="match status" value="1"/>
</dbReference>
<dbReference type="GO" id="GO:0046872">
    <property type="term" value="F:metal ion binding"/>
    <property type="evidence" value="ECO:0007669"/>
    <property type="project" value="UniProtKB-KW"/>
</dbReference>
<proteinExistence type="inferred from homology"/>
<dbReference type="GO" id="GO:0030071">
    <property type="term" value="P:regulation of mitotic metaphase/anaphase transition"/>
    <property type="evidence" value="ECO:0007669"/>
    <property type="project" value="TreeGrafter"/>
</dbReference>
<evidence type="ECO:0000256" key="1">
    <source>
        <dbReference type="ARBA" id="ARBA00001946"/>
    </source>
</evidence>
<dbReference type="GO" id="GO:0007059">
    <property type="term" value="P:chromosome segregation"/>
    <property type="evidence" value="ECO:0007669"/>
    <property type="project" value="TreeGrafter"/>
</dbReference>
<dbReference type="CDD" id="cd08228">
    <property type="entry name" value="STKc_Nek6"/>
    <property type="match status" value="1"/>
</dbReference>
<dbReference type="GO" id="GO:0000922">
    <property type="term" value="C:spindle pole"/>
    <property type="evidence" value="ECO:0007669"/>
    <property type="project" value="UniProtKB-SubCell"/>
</dbReference>
<comment type="cofactor">
    <cofactor evidence="1">
        <name>Mg(2+)</name>
        <dbReference type="ChEBI" id="CHEBI:18420"/>
    </cofactor>
</comment>
<evidence type="ECO:0000256" key="3">
    <source>
        <dbReference type="ARBA" id="ARBA00004647"/>
    </source>
</evidence>
<keyword evidence="5" id="KW-0963">Cytoplasm</keyword>
<dbReference type="InterPro" id="IPR008271">
    <property type="entry name" value="Ser/Thr_kinase_AS"/>
</dbReference>
<dbReference type="FunFam" id="1.10.510.10:FF:000148">
    <property type="entry name" value="Serine/threonine-protein kinase Nek7"/>
    <property type="match status" value="1"/>
</dbReference>
<keyword evidence="13" id="KW-0206">Cytoskeleton</keyword>
<keyword evidence="10" id="KW-0418">Kinase</keyword>
<keyword evidence="7" id="KW-0808">Transferase</keyword>
<keyword evidence="9 15" id="KW-0547">Nucleotide-binding</keyword>
<dbReference type="Proteomes" id="UP000694413">
    <property type="component" value="Unassembled WGS sequence"/>
</dbReference>
<organism evidence="18 19">
    <name type="scientific">Zonotrichia albicollis</name>
    <name type="common">White-throated sparrow</name>
    <name type="synonym">Fringilla albicollis</name>
    <dbReference type="NCBI Taxonomy" id="44394"/>
    <lineage>
        <taxon>Eukaryota</taxon>
        <taxon>Metazoa</taxon>
        <taxon>Chordata</taxon>
        <taxon>Craniata</taxon>
        <taxon>Vertebrata</taxon>
        <taxon>Euteleostomi</taxon>
        <taxon>Archelosauria</taxon>
        <taxon>Archosauria</taxon>
        <taxon>Dinosauria</taxon>
        <taxon>Saurischia</taxon>
        <taxon>Theropoda</taxon>
        <taxon>Coelurosauria</taxon>
        <taxon>Aves</taxon>
        <taxon>Neognathae</taxon>
        <taxon>Neoaves</taxon>
        <taxon>Telluraves</taxon>
        <taxon>Australaves</taxon>
        <taxon>Passeriformes</taxon>
        <taxon>Passerellidae</taxon>
        <taxon>Zonotrichia</taxon>
    </lineage>
</organism>
<reference evidence="18" key="1">
    <citation type="submission" date="2025-08" db="UniProtKB">
        <authorList>
            <consortium name="Ensembl"/>
        </authorList>
    </citation>
    <scope>IDENTIFICATION</scope>
</reference>
<name>A0A8D2MXA6_ZONAL</name>
<accession>A0A8D2MXA6</accession>
<keyword evidence="6 16" id="KW-0723">Serine/threonine-protein kinase</keyword>
<evidence type="ECO:0000256" key="9">
    <source>
        <dbReference type="ARBA" id="ARBA00022741"/>
    </source>
</evidence>
<dbReference type="Gene3D" id="1.10.510.10">
    <property type="entry name" value="Transferase(Phosphotransferase) domain 1"/>
    <property type="match status" value="1"/>
</dbReference>
<evidence type="ECO:0000256" key="13">
    <source>
        <dbReference type="ARBA" id="ARBA00023212"/>
    </source>
</evidence>
<evidence type="ECO:0000313" key="19">
    <source>
        <dbReference type="Proteomes" id="UP000694413"/>
    </source>
</evidence>
<keyword evidence="19" id="KW-1185">Reference proteome</keyword>
<dbReference type="GO" id="GO:0005829">
    <property type="term" value="C:cytosol"/>
    <property type="evidence" value="ECO:0007669"/>
    <property type="project" value="TreeGrafter"/>
</dbReference>
<evidence type="ECO:0000256" key="16">
    <source>
        <dbReference type="RuleBase" id="RU000304"/>
    </source>
</evidence>
<feature type="domain" description="Protein kinase" evidence="17">
    <location>
        <begin position="219"/>
        <end position="484"/>
    </location>
</feature>